<reference evidence="1 2" key="1">
    <citation type="submission" date="2024-10" db="EMBL/GenBank/DDBJ databases">
        <title>The Natural Products Discovery Center: Release of the First 8490 Sequenced Strains for Exploring Actinobacteria Biosynthetic Diversity.</title>
        <authorList>
            <person name="Kalkreuter E."/>
            <person name="Kautsar S.A."/>
            <person name="Yang D."/>
            <person name="Bader C.D."/>
            <person name="Teijaro C.N."/>
            <person name="Fluegel L."/>
            <person name="Davis C.M."/>
            <person name="Simpson J.R."/>
            <person name="Lauterbach L."/>
            <person name="Steele A.D."/>
            <person name="Gui C."/>
            <person name="Meng S."/>
            <person name="Li G."/>
            <person name="Viehrig K."/>
            <person name="Ye F."/>
            <person name="Su P."/>
            <person name="Kiefer A.F."/>
            <person name="Nichols A."/>
            <person name="Cepeda A.J."/>
            <person name="Yan W."/>
            <person name="Fan B."/>
            <person name="Jiang Y."/>
            <person name="Adhikari A."/>
            <person name="Zheng C.-J."/>
            <person name="Schuster L."/>
            <person name="Cowan T.M."/>
            <person name="Smanski M.J."/>
            <person name="Chevrette M.G."/>
            <person name="De Carvalho L.P.S."/>
            <person name="Shen B."/>
        </authorList>
    </citation>
    <scope>NUCLEOTIDE SEQUENCE [LARGE SCALE GENOMIC DNA]</scope>
    <source>
        <strain evidence="1 2">NPDC018013</strain>
    </source>
</reference>
<protein>
    <recommendedName>
        <fullName evidence="3">HNH endonuclease</fullName>
    </recommendedName>
</protein>
<evidence type="ECO:0000313" key="1">
    <source>
        <dbReference type="EMBL" id="MFH8588675.1"/>
    </source>
</evidence>
<dbReference type="EMBL" id="JBIRGH010000025">
    <property type="protein sequence ID" value="MFH8588675.1"/>
    <property type="molecule type" value="Genomic_DNA"/>
</dbReference>
<keyword evidence="2" id="KW-1185">Reference proteome</keyword>
<gene>
    <name evidence="1" type="ORF">ACH4GP_30525</name>
</gene>
<evidence type="ECO:0000313" key="2">
    <source>
        <dbReference type="Proteomes" id="UP001610990"/>
    </source>
</evidence>
<proteinExistence type="predicted"/>
<accession>A0ABW7RKR7</accession>
<dbReference type="RefSeq" id="WP_367428581.1">
    <property type="nucleotide sequence ID" value="NZ_CP108413.1"/>
</dbReference>
<evidence type="ECO:0008006" key="3">
    <source>
        <dbReference type="Google" id="ProtNLM"/>
    </source>
</evidence>
<dbReference type="Proteomes" id="UP001610990">
    <property type="component" value="Unassembled WGS sequence"/>
</dbReference>
<comment type="caution">
    <text evidence="1">The sequence shown here is derived from an EMBL/GenBank/DDBJ whole genome shotgun (WGS) entry which is preliminary data.</text>
</comment>
<organism evidence="1 2">
    <name type="scientific">Streptomyces celluloflavus</name>
    <dbReference type="NCBI Taxonomy" id="58344"/>
    <lineage>
        <taxon>Bacteria</taxon>
        <taxon>Bacillati</taxon>
        <taxon>Actinomycetota</taxon>
        <taxon>Actinomycetes</taxon>
        <taxon>Kitasatosporales</taxon>
        <taxon>Streptomycetaceae</taxon>
        <taxon>Streptomyces</taxon>
    </lineage>
</organism>
<sequence length="73" mass="7656">MTHIEEEIVVTTPAAPSAPPEFSAARLHGEACFWCGSALKALHPAGSVTTSVAGGVREWSVVACEEHRGRRAA</sequence>
<name>A0ABW7RKR7_9ACTN</name>